<evidence type="ECO:0000313" key="11">
    <source>
        <dbReference type="EMBL" id="KAG9448584.1"/>
    </source>
</evidence>
<evidence type="ECO:0000256" key="1">
    <source>
        <dbReference type="ARBA" id="ARBA00004123"/>
    </source>
</evidence>
<dbReference type="Pfam" id="PF07842">
    <property type="entry name" value="GCFC"/>
    <property type="match status" value="1"/>
</dbReference>
<dbReference type="InterPro" id="IPR024933">
    <property type="entry name" value="TFP11"/>
</dbReference>
<comment type="similarity">
    <text evidence="2 7">Belongs to the TFP11/STIP family.</text>
</comment>
<dbReference type="Pfam" id="PF01585">
    <property type="entry name" value="G-patch"/>
    <property type="match status" value="1"/>
</dbReference>
<evidence type="ECO:0000256" key="6">
    <source>
        <dbReference type="ARBA" id="ARBA00023242"/>
    </source>
</evidence>
<reference evidence="11 12" key="1">
    <citation type="submission" date="2021-07" db="EMBL/GenBank/DDBJ databases">
        <title>The Aristolochia fimbriata genome: insights into angiosperm evolution, floral development and chemical biosynthesis.</title>
        <authorList>
            <person name="Jiao Y."/>
        </authorList>
    </citation>
    <scope>NUCLEOTIDE SEQUENCE [LARGE SCALE GENOMIC DNA]</scope>
    <source>
        <strain evidence="11">IBCAS-2021</strain>
        <tissue evidence="11">Leaf</tissue>
    </source>
</reference>
<dbReference type="SMART" id="SM00443">
    <property type="entry name" value="G_patch"/>
    <property type="match status" value="1"/>
</dbReference>
<keyword evidence="8" id="KW-0175">Coiled coil</keyword>
<accession>A0AAV7EJT4</accession>
<dbReference type="EMBL" id="JAINDJ010000004">
    <property type="protein sequence ID" value="KAG9448584.1"/>
    <property type="molecule type" value="Genomic_DNA"/>
</dbReference>
<dbReference type="InterPro" id="IPR022159">
    <property type="entry name" value="STIP/TFIP11_N"/>
</dbReference>
<evidence type="ECO:0000256" key="8">
    <source>
        <dbReference type="SAM" id="Coils"/>
    </source>
</evidence>
<protein>
    <recommendedName>
        <fullName evidence="10">G-patch domain-containing protein</fullName>
    </recommendedName>
</protein>
<sequence>MDEYQHMEKFGLENDFEDGQWIGGEFYYSKRKEKRTQTKEDVLYGVFADSDSEAEDLSRKRKKADFSKPVSFVSTGTVMPNEEIDKSNALEEKEGQDRMGQGLGFGVSGRGLGFGKDSSAQRETVDDNNTIEDDDDFLPTAFGRRIKEGAQRREKEREKLKTDKKVIGRRDSKSGEVGEFERHTKGIGMKLLERMGYKGGGLGKHEQGIVAPIEAKLRPKNMGMGFNDFKENKLPVVEELEEKKPTQVVGRSKEKLWLKQNRGKKKDINIEELLAKKEEESVSVIEKVYDMRGPHVRVLTNLENLNAEEEAKESEVPMAELQHNVKLILDLAEHDVQIFNRKLRHERETVANLLLEKEKLEEKEIEQRRQLSSMERIVGMLDSLKEESLSGTMTLDFLAKTFKDLQRTFGSDYKHYNLSCIACSFAFPLFIRVFQGWDPLTNPSHGLELVSSWKDLLLGDDPYDYSDVNVAPPYTQLVMEVIFPAVRISSTHTWKARDPEPMLRYLELWDKLLPPPVLQSILQMVVMPKLSEAVETWDPRTETVPIHVWVHPWLPLLGQKLEVLYHTIRVKLGNVLHAWHASDSSAFAILSPWRTVFDPASWEHLVVRYIVPKLMNVLQEFQVNPANQNLDQFYWVMSWASAVPIQHMVSMLETGFFTKWHLVLYHWLRSNPNYEEVTQWFLGWKGLFPAELLANERIRSLLNVGLEMMNQAVEGMEVVQPGARENVSYLRVTEQRQFEANQAQAASYARRVHVDGAGGIPVTEMSLKETIAAFAETHGLEFRPIPGRVSDGLQVYNFGTTKVCIDSFKQQLFAVTREGLRGVTLEWLMEMQRASG</sequence>
<dbReference type="GO" id="GO:0071008">
    <property type="term" value="C:U2-type post-mRNA release spliceosomal complex"/>
    <property type="evidence" value="ECO:0007669"/>
    <property type="project" value="TreeGrafter"/>
</dbReference>
<dbReference type="GO" id="GO:0000390">
    <property type="term" value="P:spliceosomal complex disassembly"/>
    <property type="evidence" value="ECO:0007669"/>
    <property type="project" value="InterPro"/>
</dbReference>
<name>A0AAV7EJT4_ARIFI</name>
<keyword evidence="6 7" id="KW-0539">Nucleus</keyword>
<evidence type="ECO:0000256" key="7">
    <source>
        <dbReference type="PIRNR" id="PIRNR017706"/>
    </source>
</evidence>
<feature type="region of interest" description="Disordered" evidence="9">
    <location>
        <begin position="149"/>
        <end position="179"/>
    </location>
</feature>
<feature type="compositionally biased region" description="Basic and acidic residues" evidence="9">
    <location>
        <begin position="83"/>
        <end position="97"/>
    </location>
</feature>
<dbReference type="PIRSF" id="PIRSF017706">
    <property type="entry name" value="TFIP11"/>
    <property type="match status" value="1"/>
</dbReference>
<keyword evidence="4 7" id="KW-0747">Spliceosome</keyword>
<evidence type="ECO:0000313" key="12">
    <source>
        <dbReference type="Proteomes" id="UP000825729"/>
    </source>
</evidence>
<comment type="caution">
    <text evidence="11">The sequence shown here is derived from an EMBL/GenBank/DDBJ whole genome shotgun (WGS) entry which is preliminary data.</text>
</comment>
<feature type="region of interest" description="Disordered" evidence="9">
    <location>
        <begin position="114"/>
        <end position="137"/>
    </location>
</feature>
<keyword evidence="3 7" id="KW-0507">mRNA processing</keyword>
<evidence type="ECO:0000259" key="10">
    <source>
        <dbReference type="PROSITE" id="PS50174"/>
    </source>
</evidence>
<evidence type="ECO:0000256" key="3">
    <source>
        <dbReference type="ARBA" id="ARBA00022664"/>
    </source>
</evidence>
<dbReference type="Pfam" id="PF12457">
    <property type="entry name" value="TIP_N"/>
    <property type="match status" value="1"/>
</dbReference>
<evidence type="ECO:0000256" key="5">
    <source>
        <dbReference type="ARBA" id="ARBA00023187"/>
    </source>
</evidence>
<dbReference type="AlphaFoldDB" id="A0AAV7EJT4"/>
<dbReference type="PANTHER" id="PTHR23329">
    <property type="entry name" value="TUFTELIN-INTERACTING PROTEIN 11-RELATED"/>
    <property type="match status" value="1"/>
</dbReference>
<keyword evidence="5 7" id="KW-0508">mRNA splicing</keyword>
<dbReference type="PROSITE" id="PS50174">
    <property type="entry name" value="G_PATCH"/>
    <property type="match status" value="1"/>
</dbReference>
<dbReference type="Proteomes" id="UP000825729">
    <property type="component" value="Unassembled WGS sequence"/>
</dbReference>
<organism evidence="11 12">
    <name type="scientific">Aristolochia fimbriata</name>
    <name type="common">White veined hardy Dutchman's pipe vine</name>
    <dbReference type="NCBI Taxonomy" id="158543"/>
    <lineage>
        <taxon>Eukaryota</taxon>
        <taxon>Viridiplantae</taxon>
        <taxon>Streptophyta</taxon>
        <taxon>Embryophyta</taxon>
        <taxon>Tracheophyta</taxon>
        <taxon>Spermatophyta</taxon>
        <taxon>Magnoliopsida</taxon>
        <taxon>Magnoliidae</taxon>
        <taxon>Piperales</taxon>
        <taxon>Aristolochiaceae</taxon>
        <taxon>Aristolochia</taxon>
    </lineage>
</organism>
<feature type="domain" description="G-patch" evidence="10">
    <location>
        <begin position="184"/>
        <end position="229"/>
    </location>
</feature>
<evidence type="ECO:0000256" key="4">
    <source>
        <dbReference type="ARBA" id="ARBA00022728"/>
    </source>
</evidence>
<dbReference type="InterPro" id="IPR000467">
    <property type="entry name" value="G_patch_dom"/>
</dbReference>
<dbReference type="PANTHER" id="PTHR23329:SF1">
    <property type="entry name" value="TUFTELIN-INTERACTING PROTEIN 11"/>
    <property type="match status" value="1"/>
</dbReference>
<dbReference type="InterPro" id="IPR045211">
    <property type="entry name" value="TFP11/STIP/Ntr1"/>
</dbReference>
<dbReference type="InterPro" id="IPR022783">
    <property type="entry name" value="GCFC_dom"/>
</dbReference>
<gene>
    <name evidence="11" type="ORF">H6P81_008549</name>
</gene>
<feature type="region of interest" description="Disordered" evidence="9">
    <location>
        <begin position="77"/>
        <end position="99"/>
    </location>
</feature>
<evidence type="ECO:0000256" key="9">
    <source>
        <dbReference type="SAM" id="MobiDB-lite"/>
    </source>
</evidence>
<feature type="coiled-coil region" evidence="8">
    <location>
        <begin position="302"/>
        <end position="377"/>
    </location>
</feature>
<proteinExistence type="inferred from homology"/>
<keyword evidence="12" id="KW-1185">Reference proteome</keyword>
<dbReference type="GO" id="GO:0003676">
    <property type="term" value="F:nucleic acid binding"/>
    <property type="evidence" value="ECO:0007669"/>
    <property type="project" value="InterPro"/>
</dbReference>
<evidence type="ECO:0000256" key="2">
    <source>
        <dbReference type="ARBA" id="ARBA00010900"/>
    </source>
</evidence>
<comment type="subcellular location">
    <subcellularLocation>
        <location evidence="1 7">Nucleus</location>
    </subcellularLocation>
</comment>